<organism evidence="6 7">
    <name type="scientific">Gleimia coleocanis DSM 15436</name>
    <dbReference type="NCBI Taxonomy" id="525245"/>
    <lineage>
        <taxon>Bacteria</taxon>
        <taxon>Bacillati</taxon>
        <taxon>Actinomycetota</taxon>
        <taxon>Actinomycetes</taxon>
        <taxon>Actinomycetales</taxon>
        <taxon>Actinomycetaceae</taxon>
        <taxon>Gleimia</taxon>
    </lineage>
</organism>
<protein>
    <recommendedName>
        <fullName evidence="5">Cell division protein SepF</fullName>
    </recommendedName>
</protein>
<accession>C0VZB7</accession>
<comment type="caution">
    <text evidence="6">The sequence shown here is derived from an EMBL/GenBank/DDBJ whole genome shotgun (WGS) entry which is preliminary data.</text>
</comment>
<evidence type="ECO:0000313" key="7">
    <source>
        <dbReference type="Proteomes" id="UP000010301"/>
    </source>
</evidence>
<dbReference type="OrthoDB" id="3731101at2"/>
<dbReference type="GO" id="GO:0043093">
    <property type="term" value="P:FtsZ-dependent cytokinesis"/>
    <property type="evidence" value="ECO:0007669"/>
    <property type="project" value="UniProtKB-UniRule"/>
</dbReference>
<evidence type="ECO:0000256" key="2">
    <source>
        <dbReference type="ARBA" id="ARBA00023210"/>
    </source>
</evidence>
<dbReference type="EMBL" id="ACFG01000006">
    <property type="protein sequence ID" value="EEH64218.1"/>
    <property type="molecule type" value="Genomic_DNA"/>
</dbReference>
<reference evidence="6 7" key="1">
    <citation type="submission" date="2009-01" db="EMBL/GenBank/DDBJ databases">
        <authorList>
            <person name="Qin X."/>
            <person name="Bachman B."/>
            <person name="Battles P."/>
            <person name="Bell A."/>
            <person name="Bess C."/>
            <person name="Bickham C."/>
            <person name="Chaboub L."/>
            <person name="Chen D."/>
            <person name="Coyle M."/>
            <person name="Deiros D.R."/>
            <person name="Dinh H."/>
            <person name="Forbes L."/>
            <person name="Fowler G."/>
            <person name="Francisco L."/>
            <person name="Fu Q."/>
            <person name="Gubbala S."/>
            <person name="Hale W."/>
            <person name="Han Y."/>
            <person name="Hemphill L."/>
            <person name="Highlander S.K."/>
            <person name="Hirani K."/>
            <person name="Hogues M."/>
            <person name="Jackson L."/>
            <person name="Jakkamsetti A."/>
            <person name="Javaid M."/>
            <person name="Jiang H."/>
            <person name="Korchina V."/>
            <person name="Kovar C."/>
            <person name="Lara F."/>
            <person name="Lee S."/>
            <person name="Mata R."/>
            <person name="Mathew T."/>
            <person name="Moen C."/>
            <person name="Morales K."/>
            <person name="Munidasa M."/>
            <person name="Nazareth L."/>
            <person name="Ngo R."/>
            <person name="Nguyen L."/>
            <person name="Okwuonu G."/>
            <person name="Ongeri F."/>
            <person name="Patil S."/>
            <person name="Petrosino J."/>
            <person name="Pham C."/>
            <person name="Pham P."/>
            <person name="Pu L.-L."/>
            <person name="Puazo M."/>
            <person name="Raj R."/>
            <person name="Reid J."/>
            <person name="Rouhana J."/>
            <person name="Saada N."/>
            <person name="Shang Y."/>
            <person name="Simmons D."/>
            <person name="Thornton R."/>
            <person name="Warren J."/>
            <person name="Weissenberger G."/>
            <person name="Zhang J."/>
            <person name="Zhang L."/>
            <person name="Zhou C."/>
            <person name="Zhu D."/>
            <person name="Muzny D."/>
            <person name="Worley K."/>
            <person name="Gibbs R."/>
        </authorList>
    </citation>
    <scope>NUCLEOTIDE SEQUENCE [LARGE SCALE GENOMIC DNA]</scope>
    <source>
        <strain evidence="6 7">DSM 15436</strain>
    </source>
</reference>
<dbReference type="InterPro" id="IPR023052">
    <property type="entry name" value="Cell_div_SepF"/>
</dbReference>
<dbReference type="Gene3D" id="3.30.110.150">
    <property type="entry name" value="SepF-like protein"/>
    <property type="match status" value="1"/>
</dbReference>
<keyword evidence="2 5" id="KW-0717">Septation</keyword>
<evidence type="ECO:0000256" key="3">
    <source>
        <dbReference type="ARBA" id="ARBA00023306"/>
    </source>
</evidence>
<dbReference type="GO" id="GO:0005737">
    <property type="term" value="C:cytoplasm"/>
    <property type="evidence" value="ECO:0007669"/>
    <property type="project" value="UniProtKB-SubCell"/>
</dbReference>
<evidence type="ECO:0000256" key="5">
    <source>
        <dbReference type="HAMAP-Rule" id="MF_01197"/>
    </source>
</evidence>
<dbReference type="GO" id="GO:0000917">
    <property type="term" value="P:division septum assembly"/>
    <property type="evidence" value="ECO:0007669"/>
    <property type="project" value="UniProtKB-KW"/>
</dbReference>
<evidence type="ECO:0000313" key="6">
    <source>
        <dbReference type="EMBL" id="EEH64218.1"/>
    </source>
</evidence>
<proteinExistence type="inferred from homology"/>
<dbReference type="PANTHER" id="PTHR35798:SF1">
    <property type="entry name" value="CELL DIVISION PROTEIN SEPF"/>
    <property type="match status" value="1"/>
</dbReference>
<comment type="subcellular location">
    <subcellularLocation>
        <location evidence="5">Cytoplasm</location>
    </subcellularLocation>
    <text evidence="5">Localizes to the division site, in a FtsZ-dependent manner.</text>
</comment>
<sequence>MLGGLNHMAEKMGWIGSENPEDEEFYDDDVDYEYEDDEYQPEQNYLPTSSRFRNEEENMDISRIVTVRPTSYAEVQLIGDSFREGTPVIVNLTDTADHRRIIDFCAGLIYGLHGTIEEITPQVILLSPETVKVQGKVGGSVRRGDFF</sequence>
<keyword evidence="3 5" id="KW-0131">Cell cycle</keyword>
<keyword evidence="1 5" id="KW-0132">Cell division</keyword>
<evidence type="ECO:0000256" key="1">
    <source>
        <dbReference type="ARBA" id="ARBA00022618"/>
    </source>
</evidence>
<evidence type="ECO:0000256" key="4">
    <source>
        <dbReference type="ARBA" id="ARBA00044936"/>
    </source>
</evidence>
<dbReference type="PANTHER" id="PTHR35798">
    <property type="entry name" value="CELL DIVISION PROTEIN SEPF"/>
    <property type="match status" value="1"/>
</dbReference>
<keyword evidence="5" id="KW-0963">Cytoplasm</keyword>
<comment type="function">
    <text evidence="4 5">Cell division protein that is part of the divisome complex and is recruited early to the Z-ring. Probably stimulates Z-ring formation, perhaps through the cross-linking of FtsZ protofilaments. Its function overlaps with FtsA.</text>
</comment>
<gene>
    <name evidence="5" type="primary">sepF</name>
    <name evidence="6" type="ORF">HMPREF0044_0507</name>
</gene>
<dbReference type="Proteomes" id="UP000010301">
    <property type="component" value="Unassembled WGS sequence"/>
</dbReference>
<comment type="similarity">
    <text evidence="5">Belongs to the SepF family.</text>
</comment>
<dbReference type="AlphaFoldDB" id="C0VZB7"/>
<comment type="subunit">
    <text evidence="5">Homodimer. Interacts with FtsZ.</text>
</comment>
<dbReference type="STRING" id="525245.HMPREF0044_0507"/>
<name>C0VZB7_9ACTO</name>
<keyword evidence="7" id="KW-1185">Reference proteome</keyword>
<dbReference type="InterPro" id="IPR038594">
    <property type="entry name" value="SepF-like_sf"/>
</dbReference>
<dbReference type="Pfam" id="PF04472">
    <property type="entry name" value="SepF"/>
    <property type="match status" value="1"/>
</dbReference>
<dbReference type="eggNOG" id="COG1799">
    <property type="taxonomic scope" value="Bacteria"/>
</dbReference>
<dbReference type="HAMAP" id="MF_01197">
    <property type="entry name" value="SepF"/>
    <property type="match status" value="1"/>
</dbReference>
<dbReference type="InterPro" id="IPR007561">
    <property type="entry name" value="Cell_div_SepF/SepF-rel"/>
</dbReference>
<dbReference type="HOGENOM" id="CLU_078499_0_2_11"/>